<dbReference type="InterPro" id="IPR002018">
    <property type="entry name" value="CarbesteraseB"/>
</dbReference>
<feature type="domain" description="Carboxylesterase type B" evidence="2">
    <location>
        <begin position="7"/>
        <end position="121"/>
    </location>
</feature>
<dbReference type="Gene3D" id="3.40.50.1820">
    <property type="entry name" value="alpha/beta hydrolase"/>
    <property type="match status" value="1"/>
</dbReference>
<evidence type="ECO:0000256" key="1">
    <source>
        <dbReference type="ARBA" id="ARBA00005964"/>
    </source>
</evidence>
<gene>
    <name evidence="3" type="ORF">GDO81_018899</name>
</gene>
<organism evidence="3 4">
    <name type="scientific">Engystomops pustulosus</name>
    <name type="common">Tungara frog</name>
    <name type="synonym">Physalaemus pustulosus</name>
    <dbReference type="NCBI Taxonomy" id="76066"/>
    <lineage>
        <taxon>Eukaryota</taxon>
        <taxon>Metazoa</taxon>
        <taxon>Chordata</taxon>
        <taxon>Craniata</taxon>
        <taxon>Vertebrata</taxon>
        <taxon>Euteleostomi</taxon>
        <taxon>Amphibia</taxon>
        <taxon>Batrachia</taxon>
        <taxon>Anura</taxon>
        <taxon>Neobatrachia</taxon>
        <taxon>Hyloidea</taxon>
        <taxon>Leptodactylidae</taxon>
        <taxon>Leiuperinae</taxon>
        <taxon>Engystomops</taxon>
    </lineage>
</organism>
<evidence type="ECO:0000313" key="4">
    <source>
        <dbReference type="Proteomes" id="UP000824782"/>
    </source>
</evidence>
<reference evidence="3" key="1">
    <citation type="thesis" date="2020" institute="ProQuest LLC" country="789 East Eisenhower Parkway, Ann Arbor, MI, USA">
        <title>Comparative Genomics and Chromosome Evolution.</title>
        <authorList>
            <person name="Mudd A.B."/>
        </authorList>
    </citation>
    <scope>NUCLEOTIDE SEQUENCE</scope>
    <source>
        <strain evidence="3">237g6f4</strain>
        <tissue evidence="3">Blood</tissue>
    </source>
</reference>
<proteinExistence type="inferred from homology"/>
<dbReference type="InterPro" id="IPR051093">
    <property type="entry name" value="Neuroligin/BSAL"/>
</dbReference>
<dbReference type="InterPro" id="IPR029058">
    <property type="entry name" value="AB_hydrolase_fold"/>
</dbReference>
<dbReference type="Pfam" id="PF00135">
    <property type="entry name" value="COesterase"/>
    <property type="match status" value="1"/>
</dbReference>
<evidence type="ECO:0000259" key="2">
    <source>
        <dbReference type="Pfam" id="PF00135"/>
    </source>
</evidence>
<comment type="caution">
    <text evidence="3">The sequence shown here is derived from an EMBL/GenBank/DDBJ whole genome shotgun (WGS) entry which is preliminary data.</text>
</comment>
<dbReference type="SUPFAM" id="SSF53474">
    <property type="entry name" value="alpha/beta-Hydrolases"/>
    <property type="match status" value="1"/>
</dbReference>
<dbReference type="Proteomes" id="UP000824782">
    <property type="component" value="Unassembled WGS sequence"/>
</dbReference>
<comment type="similarity">
    <text evidence="1">Belongs to the type-B carboxylesterase/lipase family.</text>
</comment>
<evidence type="ECO:0000313" key="3">
    <source>
        <dbReference type="EMBL" id="KAG8546445.1"/>
    </source>
</evidence>
<dbReference type="AlphaFoldDB" id="A0AAV6ZDX2"/>
<name>A0AAV6ZDX2_ENGPU</name>
<sequence>MCLASGYRAARTYSYLFSHPTRMPVYPGWVGADHADDLQYIFGKPFVNTLAYRPQDRDVSEAMMAYWSNFAATGDPNNGNSKVPTPWLNYTTLNGQYLEITKRITNKSMKQDLRSPYVRFWVTTYRSLPNA</sequence>
<accession>A0AAV6ZDX2</accession>
<dbReference type="EMBL" id="WNYA01001076">
    <property type="protein sequence ID" value="KAG8546445.1"/>
    <property type="molecule type" value="Genomic_DNA"/>
</dbReference>
<keyword evidence="4" id="KW-1185">Reference proteome</keyword>
<protein>
    <recommendedName>
        <fullName evidence="2">Carboxylesterase type B domain-containing protein</fullName>
    </recommendedName>
</protein>
<dbReference type="PANTHER" id="PTHR43903">
    <property type="entry name" value="NEUROLIGIN"/>
    <property type="match status" value="1"/>
</dbReference>